<reference evidence="3" key="1">
    <citation type="journal article" date="2019" name="Int. J. Syst. Evol. Microbiol.">
        <title>The Global Catalogue of Microorganisms (GCM) 10K type strain sequencing project: providing services to taxonomists for standard genome sequencing and annotation.</title>
        <authorList>
            <consortium name="The Broad Institute Genomics Platform"/>
            <consortium name="The Broad Institute Genome Sequencing Center for Infectious Disease"/>
            <person name="Wu L."/>
            <person name="Ma J."/>
        </authorList>
    </citation>
    <scope>NUCLEOTIDE SEQUENCE [LARGE SCALE GENOMIC DNA]</scope>
    <source>
        <strain evidence="3">JCM 18298</strain>
    </source>
</reference>
<accession>A0ABP9JVC2</accession>
<keyword evidence="3" id="KW-1185">Reference proteome</keyword>
<evidence type="ECO:0000313" key="3">
    <source>
        <dbReference type="Proteomes" id="UP001500603"/>
    </source>
</evidence>
<dbReference type="EMBL" id="BAABJM010000001">
    <property type="protein sequence ID" value="GAA5043384.1"/>
    <property type="molecule type" value="Genomic_DNA"/>
</dbReference>
<feature type="compositionally biased region" description="Polar residues" evidence="1">
    <location>
        <begin position="96"/>
        <end position="109"/>
    </location>
</feature>
<protein>
    <recommendedName>
        <fullName evidence="4">WXG100 family type VII secretion target</fullName>
    </recommendedName>
</protein>
<proteinExistence type="predicted"/>
<evidence type="ECO:0000313" key="2">
    <source>
        <dbReference type="EMBL" id="GAA5043384.1"/>
    </source>
</evidence>
<dbReference type="Proteomes" id="UP001500603">
    <property type="component" value="Unassembled WGS sequence"/>
</dbReference>
<organism evidence="2 3">
    <name type="scientific">Nocardia callitridis</name>
    <dbReference type="NCBI Taxonomy" id="648753"/>
    <lineage>
        <taxon>Bacteria</taxon>
        <taxon>Bacillati</taxon>
        <taxon>Actinomycetota</taxon>
        <taxon>Actinomycetes</taxon>
        <taxon>Mycobacteriales</taxon>
        <taxon>Nocardiaceae</taxon>
        <taxon>Nocardia</taxon>
    </lineage>
</organism>
<feature type="region of interest" description="Disordered" evidence="1">
    <location>
        <begin position="86"/>
        <end position="322"/>
    </location>
</feature>
<name>A0ABP9JVC2_9NOCA</name>
<dbReference type="InterPro" id="IPR036689">
    <property type="entry name" value="ESAT-6-like_sf"/>
</dbReference>
<gene>
    <name evidence="2" type="ORF">GCM10023318_04860</name>
</gene>
<evidence type="ECO:0000256" key="1">
    <source>
        <dbReference type="SAM" id="MobiDB-lite"/>
    </source>
</evidence>
<dbReference type="RefSeq" id="WP_345493326.1">
    <property type="nucleotide sequence ID" value="NZ_BAABJM010000001.1"/>
</dbReference>
<comment type="caution">
    <text evidence="2">The sequence shown here is derived from an EMBL/GenBank/DDBJ whole genome shotgun (WGS) entry which is preliminary data.</text>
</comment>
<sequence>MKQSLRVDTDRLREQAPELSSLADEVRRQLSTLESALTESGEFWGRDEPGKLFAESYAPGAENDLAGLRNLGDHLQRMSEALTGTANAFEYRDQENATTIDDSAHQGFTQAPAPADFAPDSTHRTPDPAPPATTPAGQESGAGTARGAQGPGDSSPLTGADRPAFAGQPDGSAQPVGPVHSAPTADSPPAFAHQPGRAGQAVSPDITQPPMSAPGGGPAQGAQRAPASSMAADKEKHSTTPSSGTPWARSASPRPSPAATPWPRSAVSPAPRRILSPGREAVPPGVAAPRKNEHPGRAPKTAPPKKTPAKTARPQRKRSDTQTDAAAMATARALAARHGLQIVGFENSGIGQPAVAELATAIDDAFDIYPFITLDGLAIADLGAHTTSLVTWHRPDGEPGTWITLDRHAVADPAVMTERIRAMVRDSAMVADAVERPMYSVISHDLGRIVVAEVPQTRQRAQRALITEYHRISGPWDASTTLAEVVVGYRHWRDRLNWGTRTHWDSGAGLIAGFAEVRIRGTAACAPARTLHRIVVEAARTRSDARHGRNA</sequence>
<dbReference type="Gene3D" id="1.10.287.1060">
    <property type="entry name" value="ESAT-6-like"/>
    <property type="match status" value="1"/>
</dbReference>
<dbReference type="SUPFAM" id="SSF140453">
    <property type="entry name" value="EsxAB dimer-like"/>
    <property type="match status" value="1"/>
</dbReference>
<feature type="compositionally biased region" description="Low complexity" evidence="1">
    <location>
        <begin position="220"/>
        <end position="229"/>
    </location>
</feature>
<evidence type="ECO:0008006" key="4">
    <source>
        <dbReference type="Google" id="ProtNLM"/>
    </source>
</evidence>